<evidence type="ECO:0000313" key="2">
    <source>
        <dbReference type="Proteomes" id="UP001177260"/>
    </source>
</evidence>
<evidence type="ECO:0000313" key="1">
    <source>
        <dbReference type="EMBL" id="KAK1149097.1"/>
    </source>
</evidence>
<protein>
    <submittedName>
        <fullName evidence="1">Glucan endo-1,3-alpha-glucosidase agn1</fullName>
    </submittedName>
</protein>
<dbReference type="Proteomes" id="UP001177260">
    <property type="component" value="Unassembled WGS sequence"/>
</dbReference>
<sequence>MKHLVLLLLSWLTLGVQVEGKAVLAHFMLGNTVNYTTKNWESDINHAKASSIDAFVLNMARNERLPTQIYNAFTVAADTSFKLLFSFDYAANGSWPKSDVLSLLNEYSTHPAYFTHNKQPLVSTFEGPDAWKDWIEIKDKTNAFFVPDWSSIDPRKAANRSVVDGLFNWGAWPEGPRAMNTSGDESFVSALHGKPYMMPISPWFYTNMPGFDKNWVWRGDELWFARWEQAIQLGPEFVQIVSWNDYGESHYIGPLGAGDGVDVWDAFGRGEAPFNYAKGVEHDGWRTFLPFLVDRYKRNETDVEVQAEDENVVTWYRLTSDGASGCTDGGTTGNAKVQGQKEYKPEEILEDRIFYSALLGSPANVSVKVGGEAIAAKWEVEPKGGKGVYTGSVEVKGEGDVKIVVQRQDDIVAKVDGEKIRGDCEDDGGYRNFNPWVGTSGADAVRAGGVLGTVVTAMVVALIMG</sequence>
<organism evidence="1 2">
    <name type="scientific">Aspergillus melleus</name>
    <dbReference type="NCBI Taxonomy" id="138277"/>
    <lineage>
        <taxon>Eukaryota</taxon>
        <taxon>Fungi</taxon>
        <taxon>Dikarya</taxon>
        <taxon>Ascomycota</taxon>
        <taxon>Pezizomycotina</taxon>
        <taxon>Eurotiomycetes</taxon>
        <taxon>Eurotiomycetidae</taxon>
        <taxon>Eurotiales</taxon>
        <taxon>Aspergillaceae</taxon>
        <taxon>Aspergillus</taxon>
        <taxon>Aspergillus subgen. Circumdati</taxon>
    </lineage>
</organism>
<comment type="caution">
    <text evidence="1">The sequence shown here is derived from an EMBL/GenBank/DDBJ whole genome shotgun (WGS) entry which is preliminary data.</text>
</comment>
<accession>A0ACC3BEJ0</accession>
<reference evidence="1 2" key="1">
    <citation type="journal article" date="2023" name="ACS Omega">
        <title>Identification of the Neoaspergillic Acid Biosynthesis Gene Cluster by Establishing an In Vitro CRISPR-Ribonucleoprotein Genetic System in Aspergillus melleus.</title>
        <authorList>
            <person name="Yuan B."/>
            <person name="Grau M.F."/>
            <person name="Murata R.M."/>
            <person name="Torok T."/>
            <person name="Venkateswaran K."/>
            <person name="Stajich J.E."/>
            <person name="Wang C.C.C."/>
        </authorList>
    </citation>
    <scope>NUCLEOTIDE SEQUENCE [LARGE SCALE GENOMIC DNA]</scope>
    <source>
        <strain evidence="1 2">IMV 1140</strain>
    </source>
</reference>
<dbReference type="EMBL" id="JAOPJF010000005">
    <property type="protein sequence ID" value="KAK1149097.1"/>
    <property type="molecule type" value="Genomic_DNA"/>
</dbReference>
<keyword evidence="2" id="KW-1185">Reference proteome</keyword>
<gene>
    <name evidence="1" type="primary">agn1_2</name>
    <name evidence="1" type="ORF">N8T08_007775</name>
</gene>
<proteinExistence type="predicted"/>
<name>A0ACC3BEJ0_9EURO</name>